<feature type="compositionally biased region" description="Basic residues" evidence="7">
    <location>
        <begin position="2752"/>
        <end position="2763"/>
    </location>
</feature>
<dbReference type="InterPro" id="IPR036404">
    <property type="entry name" value="Jacalin-like_lectin_dom_sf"/>
</dbReference>
<dbReference type="Pfam" id="PF13385">
    <property type="entry name" value="Laminin_G_3"/>
    <property type="match status" value="10"/>
</dbReference>
<evidence type="ECO:0000259" key="8">
    <source>
        <dbReference type="PROSITE" id="PS51752"/>
    </source>
</evidence>
<dbReference type="InterPro" id="IPR001791">
    <property type="entry name" value="Laminin_G"/>
</dbReference>
<keyword evidence="3" id="KW-0732">Signal</keyword>
<dbReference type="Gene3D" id="2.100.10.30">
    <property type="entry name" value="Jacalin-like lectin domain"/>
    <property type="match status" value="1"/>
</dbReference>
<dbReference type="InterPro" id="IPR051360">
    <property type="entry name" value="Neuronal_Pentraxin_Related"/>
</dbReference>
<dbReference type="SUPFAM" id="SSF51101">
    <property type="entry name" value="Mannose-binding lectins"/>
    <property type="match status" value="1"/>
</dbReference>
<dbReference type="Pfam" id="PF19831">
    <property type="entry name" value="DUF6312"/>
    <property type="match status" value="1"/>
</dbReference>
<feature type="region of interest" description="Disordered" evidence="7">
    <location>
        <begin position="2700"/>
        <end position="2767"/>
    </location>
</feature>
<evidence type="ECO:0000256" key="2">
    <source>
        <dbReference type="ARBA" id="ARBA00022723"/>
    </source>
</evidence>
<feature type="region of interest" description="Disordered" evidence="7">
    <location>
        <begin position="2392"/>
        <end position="2446"/>
    </location>
</feature>
<keyword evidence="11" id="KW-1185">Reference proteome</keyword>
<dbReference type="STRING" id="1925591.BI308_17005"/>
<organism evidence="10 11">
    <name type="scientific">Roseofilum reptotaenium AO1-A</name>
    <dbReference type="NCBI Taxonomy" id="1925591"/>
    <lineage>
        <taxon>Bacteria</taxon>
        <taxon>Bacillati</taxon>
        <taxon>Cyanobacteriota</taxon>
        <taxon>Cyanophyceae</taxon>
        <taxon>Desertifilales</taxon>
        <taxon>Desertifilaceae</taxon>
        <taxon>Roseofilum</taxon>
    </lineage>
</organism>
<dbReference type="InterPro" id="IPR001229">
    <property type="entry name" value="Jacalin-like_lectin_dom"/>
</dbReference>
<feature type="region of interest" description="Disordered" evidence="7">
    <location>
        <begin position="1698"/>
        <end position="1748"/>
    </location>
</feature>
<feature type="domain" description="Jacalin-type lectin" evidence="8">
    <location>
        <begin position="682"/>
        <end position="829"/>
    </location>
</feature>
<dbReference type="InterPro" id="IPR046279">
    <property type="entry name" value="DUF6312"/>
</dbReference>
<feature type="compositionally biased region" description="Basic and acidic residues" evidence="7">
    <location>
        <begin position="2740"/>
        <end position="2751"/>
    </location>
</feature>
<dbReference type="InterPro" id="IPR006558">
    <property type="entry name" value="LamG-like"/>
</dbReference>
<feature type="compositionally biased region" description="Acidic residues" evidence="7">
    <location>
        <begin position="1965"/>
        <end position="1983"/>
    </location>
</feature>
<dbReference type="CDD" id="cd00110">
    <property type="entry name" value="LamG"/>
    <property type="match status" value="1"/>
</dbReference>
<evidence type="ECO:0000256" key="3">
    <source>
        <dbReference type="ARBA" id="ARBA00022729"/>
    </source>
</evidence>
<evidence type="ECO:0000259" key="9">
    <source>
        <dbReference type="PROSITE" id="PS51828"/>
    </source>
</evidence>
<dbReference type="PROSITE" id="PS51828">
    <property type="entry name" value="PTX_2"/>
    <property type="match status" value="1"/>
</dbReference>
<accession>A0A1L9QNZ8</accession>
<evidence type="ECO:0000313" key="10">
    <source>
        <dbReference type="EMBL" id="OJJ24384.1"/>
    </source>
</evidence>
<dbReference type="SUPFAM" id="SSF49899">
    <property type="entry name" value="Concanavalin A-like lectins/glucanases"/>
    <property type="match status" value="11"/>
</dbReference>
<feature type="region of interest" description="Disordered" evidence="7">
    <location>
        <begin position="1247"/>
        <end position="1266"/>
    </location>
</feature>
<feature type="region of interest" description="Disordered" evidence="7">
    <location>
        <begin position="1923"/>
        <end position="1985"/>
    </location>
</feature>
<keyword evidence="6" id="KW-0325">Glycoprotein</keyword>
<feature type="compositionally biased region" description="Polar residues" evidence="7">
    <location>
        <begin position="2394"/>
        <end position="2422"/>
    </location>
</feature>
<keyword evidence="2" id="KW-0479">Metal-binding</keyword>
<feature type="compositionally biased region" description="Polar residues" evidence="7">
    <location>
        <begin position="1927"/>
        <end position="1955"/>
    </location>
</feature>
<dbReference type="Pfam" id="PF00354">
    <property type="entry name" value="Pentaxin"/>
    <property type="match status" value="1"/>
</dbReference>
<dbReference type="Proteomes" id="UP000183940">
    <property type="component" value="Unassembled WGS sequence"/>
</dbReference>
<dbReference type="Pfam" id="PF01419">
    <property type="entry name" value="Jacalin"/>
    <property type="match status" value="1"/>
</dbReference>
<evidence type="ECO:0000256" key="5">
    <source>
        <dbReference type="ARBA" id="ARBA00023157"/>
    </source>
</evidence>
<evidence type="ECO:0000313" key="11">
    <source>
        <dbReference type="Proteomes" id="UP000183940"/>
    </source>
</evidence>
<evidence type="ECO:0000256" key="1">
    <source>
        <dbReference type="ARBA" id="ARBA00001913"/>
    </source>
</evidence>
<dbReference type="PROSITE" id="PS51752">
    <property type="entry name" value="JACALIN_LECTIN"/>
    <property type="match status" value="1"/>
</dbReference>
<feature type="region of interest" description="Disordered" evidence="7">
    <location>
        <begin position="2647"/>
        <end position="2684"/>
    </location>
</feature>
<dbReference type="SMART" id="SM00915">
    <property type="entry name" value="Jacalin"/>
    <property type="match status" value="1"/>
</dbReference>
<gene>
    <name evidence="10" type="ORF">BI308_17005</name>
</gene>
<keyword evidence="4" id="KW-0106">Calcium</keyword>
<dbReference type="GO" id="GO:0046872">
    <property type="term" value="F:metal ion binding"/>
    <property type="evidence" value="ECO:0007669"/>
    <property type="project" value="UniProtKB-KW"/>
</dbReference>
<dbReference type="SMART" id="SM00159">
    <property type="entry name" value="PTX"/>
    <property type="match status" value="1"/>
</dbReference>
<comment type="caution">
    <text evidence="10">The sequence shown here is derived from an EMBL/GenBank/DDBJ whole genome shotgun (WGS) entry which is preliminary data.</text>
</comment>
<reference evidence="10" key="1">
    <citation type="submission" date="2016-10" db="EMBL/GenBank/DDBJ databases">
        <title>CRISPR-Cas defence system in Roseofilum reptotaenium: evidence of a bacteriophage-cyanobacterium arms race in the coral black band disease.</title>
        <authorList>
            <person name="Buerger P."/>
            <person name="Wood-Charlson E.M."/>
            <person name="Weynberg K.D."/>
            <person name="Willis B."/>
            <person name="Van Oppen M.J."/>
        </authorList>
    </citation>
    <scope>NUCLEOTIDE SEQUENCE [LARGE SCALE GENOMIC DNA]</scope>
    <source>
        <strain evidence="10">AO1-A</strain>
    </source>
</reference>
<sequence>MSNLQSIAHFNGSNNYIEVPYKKELNPAQFTLSCWAKVEGGSGQWRSPVTCRTAKGSSALGGYILYAGNNNKWQFWTGNGGWVVLQGANVELNTWTHVAATYDGSTMKLYINGELSGNPVPSKILINSQYPLRIGAGMTEGNPTYFFNGKIAEVRLWDKARSPEQIQELMHQRLKGDEQGLVAYWPLDQESGTSAEDKTGKGNPGTLHGATWAQETLDILKHSAPETEQTSEQSVLTFNGRNNYVQIPITQWEASTFSVELWAKASKAQPGYASVISNSNTTQRGSFQIDVGGGYYRLLHSVQVQIGKLAQEWQHLAVTYDGKTVKTYLNGEEKNTKAIDSMPTVFKVYKLGRNRSNNTYFAGQLSEVRIWDRARTAEEIQGGMGHRLAGDEPGLVAYFPLNKGSGKTVQDHTNPDREGTIYGATWAEETLDFLQPYAPPEEQSSEPPVLQPETIQAIASFNGSNQYIEVPYKKELNPAQFTVSCWAKVEGGQGQWRSPVTCRTAKGSSALGGYLLYAGNNNKWQFWTGNGGWVAVQGADVELNTWTHVAATYDGSTMKLYINGKLSGKPVPSKILINSKYPLRIGAGITEGNPGFFFNGKIAEVRVWNKARSPEQIQELMHQRLKGDEQGLVAYWPLNQESGTSAEDKTGKGNPGTLHGSTWAKENLDCIQPDSSDQQHKLVKQGSKGSTTQGNPFDIHPSQTLAQPRIVQIALVHAWAITSIQVSYEASSATNLEGESFILEPGDYLTQVSGSWGRQAPGYPKEEIITLQFHTHKGVTSKIFGGGSGQQEVEPFTLEAPEGQEIIGFFGIRGGRQNLMLSLGIYLQPVPAQSQESTFQSVLMFDGQDDHIATTLDAQPSALPATTWEAWVKPTRNINRWENILSTDDQGWDRSIGTNGGQFGIYHGKEAWRPVKADIDQWQHIAVVYGADKLIKFYKNGIEYVYSGQSTIGSTKLPFHIGRSAWNPKNCFQGFITEVRVWDSARTAAEIQNNMHCRLTGNEPGLVGYWPLNEGQGTTGTDQSNQGHDGKINGATWETSDLELAAAPERQTAPLNRPVLAFANTKKPTDYVILNPFNSFPAQRLTVELWLKTNHKNPGTPISYSAKSSINAFLLFDYRSLHPHVCDAKINSAIAFNDGQWHHCAMTWDSSTGKVELYKDGESVFSGTLAKGKKIPNGGALILGQEQDSVAGSFDVNQAFRGQMSEVRIWDGIRSPQEIEDNRHCALTGNESGLVLYWPLDEGTGTTVTDKSGHGHDGTTQGTGVTWETSDLPLTSQEETAPTELVTAKSSAISFDGTDDHITIALNEPETEVTHEFWFKTDSPNCGLFSVVKSPDWGGHDRHLYLSGGNLKTRIWSNEIISSSGLNLADNAWHHVAHVFGASIGGQKVYIDGQLVASGTKHTSDFNTQDLIVIAYSRDAQQRYFQGQIAEVRIWKIARSPNEIQQTMHQQLTGEEEGLIGYWPLTDGSGTTIADKTLQNHPGTLHGGTWAEETLDFIQPPAPQTEETSEQSALMFDGVDDYVSLPIDSIPEGKEITISFWAKGGSSLPKQNSVFFANANPEVYPGRGRIVNIHLPWSNSTIYFDGGSDGKTYNRIQKASQANDFKDKWTHWAFTLNATTGKMAIYLNGDSWCEGNNKTLSIPKAGEVKLGSGYGFYHGSLSEVRVWDRELSATEIKDTMSTRLTGTESGLVSYWPLDEGSGTTAEDKSGNKHHGTIHGATWESSSLELSPAPTVVSAPEEPSDATSTETTLLTFDGVDDYVDIPANPTLDLTNNFTIEAWIKPEVLGKRIVDKNIGGKNEGFTFDTYPQNLRFINKGIGFTSRTPLTTGTWQHVAVTFKHEANGAKLYINGEEDNTATPSRVGTVTKLPVRLGSQADKLGNLFKGEMAEVRIWNRVRSPEEIKASMNQQLTGEEEGLIGYWPLNEGTGTTAEDKTSNGNTGTVHSGTWGTSDLSLTPAPKPESTTEETEEPLEPESTAEETEVLQPETLQSVASFDGTNDYIEVPYKKELNPAQFTLSCWAKVEGGQGQWRSPVTCRTAKGSSALGGYILYAGNNNKWQFWTGNGGWVTLQGADVVLNTWTHVAATYDGSTMKLYINGELSGNPVPSKILINSQYPLRIGAGVTEGNPGYFFNGKIAEVKVWDKARSQEQIQELMHQRLKGDEQGLVAYWPLDQESGTSAEDKTGKGNPGTLHGATWAQENLDFIKPSAPQEEQSSEQPVLMFDGQDDHIATTLDTQPSALPATTWEAWVKPTRNINHWDMILSTDDGGWDRFVGTNGGQFRVSHGKEAWNPVNADINQWQHIAVVYSADKQIKFYKNGTEYVYSGQSSIGSTKLPFHIGRSAGNASQCFQGLITEVRVWNSARTAAEIQNDMHCRLTGNEPGLVGYWPLNEGQGTTGTDRSNQGHDGTINGATWESSGLQLSPAPTVEPPPEQLSESTSTEDTEMEEALSPASLMFDGIDDSVAIPNAEWETSAFSVELWAKASQNQSNYAGLFSSSNDPAASGSCQIDAMGGFYRFYHSEIQVRIAKVNQEWQHLVVTYDGQAVQTYLNGEPQNSKAVNAMNTVFRDYILGRNRNSDKYFAGELSDVRIWNKALTADEVQAAMGYRLTGDESGLVAYWPLDEGKGDAIADKTGNTPPGVMNGATWQTTDLELPGSDEGLDASPEIPQKPKPTSKKRIPLDRSVTSITVLKSDEDFGGRPETLYGKSAKSKERKKRKKRKKQSKYLSPYEKYVRKVAKRQDEATHTYVERHKRSNRKKKNGWLKDFAKNYSKSVSKLF</sequence>
<dbReference type="PRINTS" id="PR00895">
    <property type="entry name" value="PENTAXIN"/>
</dbReference>
<dbReference type="EMBL" id="MLAW01000032">
    <property type="protein sequence ID" value="OJJ24384.1"/>
    <property type="molecule type" value="Genomic_DNA"/>
</dbReference>
<dbReference type="InterPro" id="IPR001759">
    <property type="entry name" value="PTX_dom"/>
</dbReference>
<evidence type="ECO:0000256" key="7">
    <source>
        <dbReference type="SAM" id="MobiDB-lite"/>
    </source>
</evidence>
<protein>
    <submittedName>
        <fullName evidence="10">Uncharacterized protein</fullName>
    </submittedName>
</protein>
<feature type="region of interest" description="Disordered" evidence="7">
    <location>
        <begin position="675"/>
        <end position="694"/>
    </location>
</feature>
<dbReference type="InterPro" id="IPR013320">
    <property type="entry name" value="ConA-like_dom_sf"/>
</dbReference>
<comment type="cofactor">
    <cofactor evidence="1">
        <name>Ca(2+)</name>
        <dbReference type="ChEBI" id="CHEBI:29108"/>
    </cofactor>
</comment>
<dbReference type="Gene3D" id="2.60.120.200">
    <property type="match status" value="11"/>
</dbReference>
<feature type="domain" description="Pentraxin (PTX)" evidence="9">
    <location>
        <begin position="1057"/>
        <end position="1255"/>
    </location>
</feature>
<evidence type="ECO:0000256" key="4">
    <source>
        <dbReference type="ARBA" id="ARBA00022837"/>
    </source>
</evidence>
<proteinExistence type="predicted"/>
<keyword evidence="5" id="KW-1015">Disulfide bond</keyword>
<dbReference type="PANTHER" id="PTHR19277">
    <property type="entry name" value="PENTRAXIN"/>
    <property type="match status" value="1"/>
</dbReference>
<feature type="compositionally biased region" description="Basic residues" evidence="7">
    <location>
        <begin position="2713"/>
        <end position="2725"/>
    </location>
</feature>
<name>A0A1L9QNZ8_9CYAN</name>
<evidence type="ECO:0000256" key="6">
    <source>
        <dbReference type="ARBA" id="ARBA00023180"/>
    </source>
</evidence>
<dbReference type="SMART" id="SM00560">
    <property type="entry name" value="LamGL"/>
    <property type="match status" value="9"/>
</dbReference>
<dbReference type="PANTHER" id="PTHR19277:SF125">
    <property type="entry name" value="B6"/>
    <property type="match status" value="1"/>
</dbReference>